<sequence length="281" mass="32590">MKVIDVSLYGGKSIFGGRERPLEASVISCDKHESCSYYNNGQCLKMRSFLSPSCKYGDRTDIKGYTSRAKKYHEFKRKWESHEQYNKLKYPPKKLGLIDGEVVFPYPFVKITKSEEGKWAVKEPGFGSSIAFIPIEEFDINLINQICGYKPNALMGGEIKSYQDETVPLFLSHLKEVLPHLYEQVIKMNEDIVKNIDYKGREVLLSSLKPCVVEYRSKKYPKFNEKWHWDGELLHYKEGYVDKPRVVQMDEVISFQIKPKKDAVIKITSNDQVDEDTVFVD</sequence>
<dbReference type="Proteomes" id="UP001284771">
    <property type="component" value="Unassembled WGS sequence"/>
</dbReference>
<protein>
    <submittedName>
        <fullName evidence="1">Uncharacterized protein</fullName>
    </submittedName>
</protein>
<evidence type="ECO:0000313" key="1">
    <source>
        <dbReference type="EMBL" id="MDW8515074.1"/>
    </source>
</evidence>
<evidence type="ECO:0000313" key="2">
    <source>
        <dbReference type="Proteomes" id="UP001284771"/>
    </source>
</evidence>
<dbReference type="EMBL" id="JAWUZT010000005">
    <property type="protein sequence ID" value="MDW8515074.1"/>
    <property type="molecule type" value="Genomic_DNA"/>
</dbReference>
<gene>
    <name evidence="1" type="ORF">RIB56_02935</name>
</gene>
<dbReference type="RefSeq" id="WP_318757171.1">
    <property type="nucleotide sequence ID" value="NZ_JAWUZT010000005.1"/>
</dbReference>
<keyword evidence="2" id="KW-1185">Reference proteome</keyword>
<organism evidence="1 2">
    <name type="scientific">Priestia flexa</name>
    <dbReference type="NCBI Taxonomy" id="86664"/>
    <lineage>
        <taxon>Bacteria</taxon>
        <taxon>Bacillati</taxon>
        <taxon>Bacillota</taxon>
        <taxon>Bacilli</taxon>
        <taxon>Bacillales</taxon>
        <taxon>Bacillaceae</taxon>
        <taxon>Priestia</taxon>
    </lineage>
</organism>
<name>A0ABU4J263_9BACI</name>
<comment type="caution">
    <text evidence="1">The sequence shown here is derived from an EMBL/GenBank/DDBJ whole genome shotgun (WGS) entry which is preliminary data.</text>
</comment>
<accession>A0ABU4J263</accession>
<proteinExistence type="predicted"/>
<reference evidence="2" key="1">
    <citation type="submission" date="2023-07" db="EMBL/GenBank/DDBJ databases">
        <title>Draft genomic sequences of Priestia flexa CCM isolated from the soil of an abandoned mine contaminated by free cyanide in the high Andean zone of Tacna, Peru.</title>
        <authorList>
            <person name="Caceda Quiroz C.J."/>
            <person name="Maraza Chooque G.J."/>
            <person name="Fora Quispe G.L."/>
            <person name="Carpio Mamani M."/>
        </authorList>
    </citation>
    <scope>NUCLEOTIDE SEQUENCE [LARGE SCALE GENOMIC DNA]</scope>
    <source>
        <strain evidence="2">CCM</strain>
    </source>
</reference>